<name>A0A3N4LCN0_9PEZI</name>
<dbReference type="AlphaFoldDB" id="A0A3N4LCN0"/>
<gene>
    <name evidence="2" type="ORF">L211DRAFT_519560</name>
</gene>
<dbReference type="InParanoid" id="A0A3N4LCN0"/>
<feature type="compositionally biased region" description="Polar residues" evidence="1">
    <location>
        <begin position="207"/>
        <end position="240"/>
    </location>
</feature>
<dbReference type="Proteomes" id="UP000267821">
    <property type="component" value="Unassembled WGS sequence"/>
</dbReference>
<sequence>MAHIQHHTRHISDSSLLVSCLRHSGVLPAASVSQARHSSLPASYAMSPVIENRVLLAETNQEDCPAITLTAPLEEEDTAIQVEAVLGKGKEKEKGKEKGYDPNSADLGELTVVSMVRRRSFRSRGQGNQHGCLHEVIHIGAGISLEGPEESEFSNAGISMIHSLSSGLRITHSYRSLTPPIRPRTSSLTGTQLRSISEGLLISPESTLSIPSNTRPGIRRNFSTSSEPTLSPSVSRSQMTRPLHSPHRSLASREELDQSTRPYQARHSTDSSLLCLNLSTAEKRTISRGIEKDEARAEERAEERRKTVYLRRRFTSMVRNGSDYPDGEHVIGAALRPGRCRGRKWEYMFNPNDSSEESWPIMDEPLDPGEVQAMGMLVPLMEMNPNEPASDGDDTASPSKTPLATGYMGLTKTVKRTISTAGARVLKRPSLIFRITGSHVIPQETLTEAQTPQVSVSCSQESPKNPKSLRHKISSTLLRYMGHMRSLEATEFESPTETASSSNSAMTADASLISLPELWNRRNRGGRRIHSPSTMHSTGDAIKILHPLNEHYESASHRRVAISKQESHNYSMVNLLLGMMRKRRLNVLVPLEGVQVEKNAVLTDGGGKWNGYSWESVKFREAGKHVFPTIGEGELALDREFTSPVLCLFLTKQQRRLL</sequence>
<accession>A0A3N4LCN0</accession>
<organism evidence="2 3">
    <name type="scientific">Terfezia boudieri ATCC MYA-4762</name>
    <dbReference type="NCBI Taxonomy" id="1051890"/>
    <lineage>
        <taxon>Eukaryota</taxon>
        <taxon>Fungi</taxon>
        <taxon>Dikarya</taxon>
        <taxon>Ascomycota</taxon>
        <taxon>Pezizomycotina</taxon>
        <taxon>Pezizomycetes</taxon>
        <taxon>Pezizales</taxon>
        <taxon>Pezizaceae</taxon>
        <taxon>Terfezia</taxon>
    </lineage>
</organism>
<dbReference type="EMBL" id="ML121571">
    <property type="protein sequence ID" value="RPB20446.1"/>
    <property type="molecule type" value="Genomic_DNA"/>
</dbReference>
<feature type="region of interest" description="Disordered" evidence="1">
    <location>
        <begin position="384"/>
        <end position="404"/>
    </location>
</feature>
<evidence type="ECO:0000313" key="3">
    <source>
        <dbReference type="Proteomes" id="UP000267821"/>
    </source>
</evidence>
<dbReference type="OrthoDB" id="5406907at2759"/>
<proteinExistence type="predicted"/>
<feature type="region of interest" description="Disordered" evidence="1">
    <location>
        <begin position="207"/>
        <end position="268"/>
    </location>
</feature>
<evidence type="ECO:0000256" key="1">
    <source>
        <dbReference type="SAM" id="MobiDB-lite"/>
    </source>
</evidence>
<evidence type="ECO:0000313" key="2">
    <source>
        <dbReference type="EMBL" id="RPB20446.1"/>
    </source>
</evidence>
<keyword evidence="3" id="KW-1185">Reference proteome</keyword>
<reference evidence="2 3" key="1">
    <citation type="journal article" date="2018" name="Nat. Ecol. Evol.">
        <title>Pezizomycetes genomes reveal the molecular basis of ectomycorrhizal truffle lifestyle.</title>
        <authorList>
            <person name="Murat C."/>
            <person name="Payen T."/>
            <person name="Noel B."/>
            <person name="Kuo A."/>
            <person name="Morin E."/>
            <person name="Chen J."/>
            <person name="Kohler A."/>
            <person name="Krizsan K."/>
            <person name="Balestrini R."/>
            <person name="Da Silva C."/>
            <person name="Montanini B."/>
            <person name="Hainaut M."/>
            <person name="Levati E."/>
            <person name="Barry K.W."/>
            <person name="Belfiori B."/>
            <person name="Cichocki N."/>
            <person name="Clum A."/>
            <person name="Dockter R.B."/>
            <person name="Fauchery L."/>
            <person name="Guy J."/>
            <person name="Iotti M."/>
            <person name="Le Tacon F."/>
            <person name="Lindquist E.A."/>
            <person name="Lipzen A."/>
            <person name="Malagnac F."/>
            <person name="Mello A."/>
            <person name="Molinier V."/>
            <person name="Miyauchi S."/>
            <person name="Poulain J."/>
            <person name="Riccioni C."/>
            <person name="Rubini A."/>
            <person name="Sitrit Y."/>
            <person name="Splivallo R."/>
            <person name="Traeger S."/>
            <person name="Wang M."/>
            <person name="Zifcakova L."/>
            <person name="Wipf D."/>
            <person name="Zambonelli A."/>
            <person name="Paolocci F."/>
            <person name="Nowrousian M."/>
            <person name="Ottonello S."/>
            <person name="Baldrian P."/>
            <person name="Spatafora J.W."/>
            <person name="Henrissat B."/>
            <person name="Nagy L.G."/>
            <person name="Aury J.M."/>
            <person name="Wincker P."/>
            <person name="Grigoriev I.V."/>
            <person name="Bonfante P."/>
            <person name="Martin F.M."/>
        </authorList>
    </citation>
    <scope>NUCLEOTIDE SEQUENCE [LARGE SCALE GENOMIC DNA]</scope>
    <source>
        <strain evidence="2 3">ATCC MYA-4762</strain>
    </source>
</reference>
<protein>
    <submittedName>
        <fullName evidence="2">Uncharacterized protein</fullName>
    </submittedName>
</protein>